<dbReference type="PANTHER" id="PTHR33826:SF2">
    <property type="entry name" value="HYDROXYPROLINE-RICH GLYCOPROTEIN FAMILY PROTEIN"/>
    <property type="match status" value="1"/>
</dbReference>
<gene>
    <name evidence="3" type="ORF">MUK42_15747</name>
</gene>
<dbReference type="PANTHER" id="PTHR33826">
    <property type="entry name" value="F20B24.21"/>
    <property type="match status" value="1"/>
</dbReference>
<protein>
    <submittedName>
        <fullName evidence="3">Zinc finger protein</fullName>
    </submittedName>
</protein>
<feature type="domain" description="DUF7036" evidence="2">
    <location>
        <begin position="129"/>
        <end position="220"/>
    </location>
</feature>
<accession>A0A9E7H389</accession>
<sequence>MRGEEIWWGGDGEIRRGAACARAADVPAGGFRGEFRHRIPALPLDRACSAAPLRRRSDSRPRGAAVGGVLVAAVREDVRASRSGFAVHSERNSNISGQGLGIRPRMRGEDDDGEGEEQKLVLPAEVVASFRLQKPVALLNANIGKLQFDIFEEIGVPDSSVAIIYLEPLGGSNWTNVVFGVWPYPRNSTLSTTGLSILRESFMSLVVRQSTLHLTASLFGNSWFFEVLKFPGGITIIPPQRAFLLQKVQMLFNFTLNFSIDQVQDKVSELKDQMKAGLLLNSNENLYVRLTNLEGSTVAPPTIVQTSIILAVGNRQPSLPRWKELAQTIRNSSAGNLGLNHTVFGRVKQIRLFSFPQHSLNNGGNTGSPSPAPQPNPDHSRHYLHHHHHHHGHHHHIPMHLAPAPVPNTAPQPAYQSPTPSGCRYRFSSKPRSKGYLAPAAAPVDAPKHSAAPAAVLGHSTRPASAPQHLLAPHVHENSPVPAPNMNPPSPSPENSPVPAPNMNPPSPSPAVSFTHVQPRSEGITDNKPPGRMPSISPAPFSFSFVFSFCFRQEFCSFAPCATLVRDTELLRRGSCVSL</sequence>
<dbReference type="Pfam" id="PF23041">
    <property type="entry name" value="DUF7036"/>
    <property type="match status" value="2"/>
</dbReference>
<feature type="compositionally biased region" description="Basic residues" evidence="1">
    <location>
        <begin position="382"/>
        <end position="398"/>
    </location>
</feature>
<dbReference type="EMBL" id="CP097510">
    <property type="protein sequence ID" value="URE22854.1"/>
    <property type="molecule type" value="Genomic_DNA"/>
</dbReference>
<dbReference type="OrthoDB" id="687571at2759"/>
<feature type="compositionally biased region" description="Polar residues" evidence="1">
    <location>
        <begin position="411"/>
        <end position="420"/>
    </location>
</feature>
<feature type="compositionally biased region" description="Polar residues" evidence="1">
    <location>
        <begin position="357"/>
        <end position="369"/>
    </location>
</feature>
<reference evidence="3" key="1">
    <citation type="submission" date="2022-05" db="EMBL/GenBank/DDBJ databases">
        <title>The Musa troglodytarum L. genome provides insights into the mechanism of non-climacteric behaviour and enrichment of carotenoids.</title>
        <authorList>
            <person name="Wang J."/>
        </authorList>
    </citation>
    <scope>NUCLEOTIDE SEQUENCE</scope>
    <source>
        <tissue evidence="3">Leaf</tissue>
    </source>
</reference>
<proteinExistence type="predicted"/>
<dbReference type="InterPro" id="IPR055464">
    <property type="entry name" value="DUF7036"/>
</dbReference>
<feature type="region of interest" description="Disordered" evidence="1">
    <location>
        <begin position="475"/>
        <end position="535"/>
    </location>
</feature>
<dbReference type="AlphaFoldDB" id="A0A9E7H389"/>
<feature type="domain" description="DUF7036" evidence="2">
    <location>
        <begin position="253"/>
        <end position="345"/>
    </location>
</feature>
<keyword evidence="4" id="KW-1185">Reference proteome</keyword>
<organism evidence="3 4">
    <name type="scientific">Musa troglodytarum</name>
    <name type="common">fe'i banana</name>
    <dbReference type="NCBI Taxonomy" id="320322"/>
    <lineage>
        <taxon>Eukaryota</taxon>
        <taxon>Viridiplantae</taxon>
        <taxon>Streptophyta</taxon>
        <taxon>Embryophyta</taxon>
        <taxon>Tracheophyta</taxon>
        <taxon>Spermatophyta</taxon>
        <taxon>Magnoliopsida</taxon>
        <taxon>Liliopsida</taxon>
        <taxon>Zingiberales</taxon>
        <taxon>Musaceae</taxon>
        <taxon>Musa</taxon>
    </lineage>
</organism>
<name>A0A9E7H389_9LILI</name>
<evidence type="ECO:0000256" key="1">
    <source>
        <dbReference type="SAM" id="MobiDB-lite"/>
    </source>
</evidence>
<dbReference type="Proteomes" id="UP001055439">
    <property type="component" value="Chromosome 8"/>
</dbReference>
<evidence type="ECO:0000313" key="4">
    <source>
        <dbReference type="Proteomes" id="UP001055439"/>
    </source>
</evidence>
<evidence type="ECO:0000259" key="2">
    <source>
        <dbReference type="Pfam" id="PF23041"/>
    </source>
</evidence>
<evidence type="ECO:0000313" key="3">
    <source>
        <dbReference type="EMBL" id="URE22854.1"/>
    </source>
</evidence>
<feature type="region of interest" description="Disordered" evidence="1">
    <location>
        <begin position="357"/>
        <end position="442"/>
    </location>
</feature>
<feature type="compositionally biased region" description="Pro residues" evidence="1">
    <location>
        <begin position="481"/>
        <end position="509"/>
    </location>
</feature>